<feature type="signal peptide" evidence="2">
    <location>
        <begin position="1"/>
        <end position="33"/>
    </location>
</feature>
<sequence length="202" mass="22279">MMIGFHTRIRVFVIKTALVCACAFGLGLQPFHAAPLALDHRETTYRIIDQNLRSVLADFGESFDIQIDIDTDVKGRVQQVSGEFTPEGFLHHLALTHGFSWYYDGQVIHVTPVQDDQTVILQMNDISLDDFVLTLTELGIADDRFPVVAAGEQGLARASGPPRYIELLSETFQAISLPTPNAPKASSTLTVIQGNDRQSVPQ</sequence>
<gene>
    <name evidence="3" type="ORF">HRQ87_18440</name>
</gene>
<keyword evidence="2" id="KW-0732">Signal</keyword>
<comment type="caution">
    <text evidence="3">The sequence shown here is derived from an EMBL/GenBank/DDBJ whole genome shotgun (WGS) entry which is preliminary data.</text>
</comment>
<dbReference type="Gene3D" id="3.30.1370.120">
    <property type="match status" value="1"/>
</dbReference>
<protein>
    <submittedName>
        <fullName evidence="3">Uncharacterized protein</fullName>
    </submittedName>
</protein>
<proteinExistence type="predicted"/>
<evidence type="ECO:0000313" key="3">
    <source>
        <dbReference type="EMBL" id="NSX56766.1"/>
    </source>
</evidence>
<feature type="region of interest" description="Disordered" evidence="1">
    <location>
        <begin position="181"/>
        <end position="202"/>
    </location>
</feature>
<evidence type="ECO:0000256" key="1">
    <source>
        <dbReference type="SAM" id="MobiDB-lite"/>
    </source>
</evidence>
<keyword evidence="4" id="KW-1185">Reference proteome</keyword>
<evidence type="ECO:0000256" key="2">
    <source>
        <dbReference type="SAM" id="SignalP"/>
    </source>
</evidence>
<reference evidence="3 4" key="1">
    <citation type="submission" date="2020-06" db="EMBL/GenBank/DDBJ databases">
        <title>Sulfitobacter algicola sp. nov., isolated from green algae.</title>
        <authorList>
            <person name="Wang C."/>
        </authorList>
    </citation>
    <scope>NUCLEOTIDE SEQUENCE [LARGE SCALE GENOMIC DNA]</scope>
    <source>
        <strain evidence="3 4">1151</strain>
    </source>
</reference>
<name>A0ABX2J0P9_9RHOB</name>
<accession>A0ABX2J0P9</accession>
<dbReference type="EMBL" id="JABUFE010000018">
    <property type="protein sequence ID" value="NSX56766.1"/>
    <property type="molecule type" value="Genomic_DNA"/>
</dbReference>
<dbReference type="Proteomes" id="UP000777935">
    <property type="component" value="Unassembled WGS sequence"/>
</dbReference>
<dbReference type="Gene3D" id="3.55.50.30">
    <property type="match status" value="1"/>
</dbReference>
<feature type="chain" id="PRO_5045814723" evidence="2">
    <location>
        <begin position="34"/>
        <end position="202"/>
    </location>
</feature>
<evidence type="ECO:0000313" key="4">
    <source>
        <dbReference type="Proteomes" id="UP000777935"/>
    </source>
</evidence>
<dbReference type="InterPro" id="IPR038591">
    <property type="entry name" value="NolW-like_sf"/>
</dbReference>
<organism evidence="3 4">
    <name type="scientific">Parasulfitobacter algicola</name>
    <dbReference type="NCBI Taxonomy" id="2614809"/>
    <lineage>
        <taxon>Bacteria</taxon>
        <taxon>Pseudomonadati</taxon>
        <taxon>Pseudomonadota</taxon>
        <taxon>Alphaproteobacteria</taxon>
        <taxon>Rhodobacterales</taxon>
        <taxon>Roseobacteraceae</taxon>
        <taxon>Parasulfitobacter</taxon>
    </lineage>
</organism>
<dbReference type="RefSeq" id="WP_174139917.1">
    <property type="nucleotide sequence ID" value="NZ_JABUFE010000018.1"/>
</dbReference>